<keyword evidence="3" id="KW-0804">Transcription</keyword>
<dbReference type="RefSeq" id="WP_183307023.1">
    <property type="nucleotide sequence ID" value="NZ_JACIEP010000006.1"/>
</dbReference>
<dbReference type="InterPro" id="IPR036390">
    <property type="entry name" value="WH_DNA-bd_sf"/>
</dbReference>
<keyword evidence="6" id="KW-1185">Reference proteome</keyword>
<evidence type="ECO:0000313" key="5">
    <source>
        <dbReference type="EMBL" id="MBB4036110.1"/>
    </source>
</evidence>
<dbReference type="InterPro" id="IPR000524">
    <property type="entry name" value="Tscrpt_reg_HTH_GntR"/>
</dbReference>
<evidence type="ECO:0000259" key="4">
    <source>
        <dbReference type="PROSITE" id="PS50949"/>
    </source>
</evidence>
<evidence type="ECO:0000256" key="2">
    <source>
        <dbReference type="ARBA" id="ARBA00023125"/>
    </source>
</evidence>
<name>A0A840CJH2_9BACT</name>
<dbReference type="GO" id="GO:0003700">
    <property type="term" value="F:DNA-binding transcription factor activity"/>
    <property type="evidence" value="ECO:0007669"/>
    <property type="project" value="InterPro"/>
</dbReference>
<accession>A0A840CJH2</accession>
<dbReference type="SMART" id="SM00345">
    <property type="entry name" value="HTH_GNTR"/>
    <property type="match status" value="1"/>
</dbReference>
<gene>
    <name evidence="5" type="ORF">GGR21_002011</name>
</gene>
<keyword evidence="1" id="KW-0805">Transcription regulation</keyword>
<dbReference type="PROSITE" id="PS50949">
    <property type="entry name" value="HTH_GNTR"/>
    <property type="match status" value="1"/>
</dbReference>
<evidence type="ECO:0000313" key="6">
    <source>
        <dbReference type="Proteomes" id="UP000555103"/>
    </source>
</evidence>
<dbReference type="InterPro" id="IPR036388">
    <property type="entry name" value="WH-like_DNA-bd_sf"/>
</dbReference>
<dbReference type="AlphaFoldDB" id="A0A840CJH2"/>
<dbReference type="Proteomes" id="UP000555103">
    <property type="component" value="Unassembled WGS sequence"/>
</dbReference>
<dbReference type="SUPFAM" id="SSF46785">
    <property type="entry name" value="Winged helix' DNA-binding domain"/>
    <property type="match status" value="1"/>
</dbReference>
<keyword evidence="2 5" id="KW-0238">DNA-binding</keyword>
<sequence>MDFKTNKPIYLQIVDFCFQKMLTNEWPEEGRVPSVRELGATLQVNPNTAMRAFEYMQAENVIYSKRGMGYFVAENAQKLILGLQKKDFFEETLPETFRTMDLLDISIDEIVDRYNKSKE</sequence>
<dbReference type="CDD" id="cd07377">
    <property type="entry name" value="WHTH_GntR"/>
    <property type="match status" value="1"/>
</dbReference>
<organism evidence="5 6">
    <name type="scientific">Dysgonomonas hofstadii</name>
    <dbReference type="NCBI Taxonomy" id="637886"/>
    <lineage>
        <taxon>Bacteria</taxon>
        <taxon>Pseudomonadati</taxon>
        <taxon>Bacteroidota</taxon>
        <taxon>Bacteroidia</taxon>
        <taxon>Bacteroidales</taxon>
        <taxon>Dysgonomonadaceae</taxon>
        <taxon>Dysgonomonas</taxon>
    </lineage>
</organism>
<comment type="caution">
    <text evidence="5">The sequence shown here is derived from an EMBL/GenBank/DDBJ whole genome shotgun (WGS) entry which is preliminary data.</text>
</comment>
<evidence type="ECO:0000256" key="1">
    <source>
        <dbReference type="ARBA" id="ARBA00023015"/>
    </source>
</evidence>
<reference evidence="5 6" key="1">
    <citation type="submission" date="2020-08" db="EMBL/GenBank/DDBJ databases">
        <title>Genomic Encyclopedia of Type Strains, Phase IV (KMG-IV): sequencing the most valuable type-strain genomes for metagenomic binning, comparative biology and taxonomic classification.</title>
        <authorList>
            <person name="Goeker M."/>
        </authorList>
    </citation>
    <scope>NUCLEOTIDE SEQUENCE [LARGE SCALE GENOMIC DNA]</scope>
    <source>
        <strain evidence="5 6">DSM 104969</strain>
    </source>
</reference>
<proteinExistence type="predicted"/>
<dbReference type="Gene3D" id="1.10.287.100">
    <property type="match status" value="1"/>
</dbReference>
<protein>
    <submittedName>
        <fullName evidence="5">DNA-binding transcriptional regulator YhcF (GntR family)</fullName>
    </submittedName>
</protein>
<feature type="domain" description="HTH gntR-type" evidence="4">
    <location>
        <begin position="7"/>
        <end position="75"/>
    </location>
</feature>
<dbReference type="GO" id="GO:0003677">
    <property type="term" value="F:DNA binding"/>
    <property type="evidence" value="ECO:0007669"/>
    <property type="project" value="UniProtKB-KW"/>
</dbReference>
<dbReference type="PANTHER" id="PTHR38445">
    <property type="entry name" value="HTH-TYPE TRANSCRIPTIONAL REPRESSOR YTRA"/>
    <property type="match status" value="1"/>
</dbReference>
<dbReference type="PANTHER" id="PTHR38445:SF10">
    <property type="entry name" value="GNTR-FAMILY TRANSCRIPTIONAL REGULATOR"/>
    <property type="match status" value="1"/>
</dbReference>
<evidence type="ECO:0000256" key="3">
    <source>
        <dbReference type="ARBA" id="ARBA00023163"/>
    </source>
</evidence>
<dbReference type="EMBL" id="JACIEP010000006">
    <property type="protein sequence ID" value="MBB4036110.1"/>
    <property type="molecule type" value="Genomic_DNA"/>
</dbReference>
<dbReference type="Pfam" id="PF00392">
    <property type="entry name" value="GntR"/>
    <property type="match status" value="1"/>
</dbReference>
<dbReference type="Gene3D" id="1.10.10.10">
    <property type="entry name" value="Winged helix-like DNA-binding domain superfamily/Winged helix DNA-binding domain"/>
    <property type="match status" value="1"/>
</dbReference>